<reference evidence="2 3" key="1">
    <citation type="submission" date="2019-03" db="EMBL/GenBank/DDBJ databases">
        <title>Genomic Encyclopedia of Archaeal and Bacterial Type Strains, Phase II (KMG-II): from individual species to whole genera.</title>
        <authorList>
            <person name="Goeker M."/>
        </authorList>
    </citation>
    <scope>NUCLEOTIDE SEQUENCE [LARGE SCALE GENOMIC DNA]</scope>
    <source>
        <strain evidence="2 3">DSM 24782</strain>
    </source>
</reference>
<dbReference type="AlphaFoldDB" id="A0A4R7FSY0"/>
<comment type="caution">
    <text evidence="2">The sequence shown here is derived from an EMBL/GenBank/DDBJ whole genome shotgun (WGS) entry which is preliminary data.</text>
</comment>
<sequence>MSPFVRTPVRGTAGTGGAGTTEGAEALGASTPSVVPCGRCYFRAFGRRNSAPSGGSVSTTEAGWPWEGSASATAWP</sequence>
<feature type="compositionally biased region" description="Polar residues" evidence="1">
    <location>
        <begin position="50"/>
        <end position="61"/>
    </location>
</feature>
<evidence type="ECO:0000256" key="1">
    <source>
        <dbReference type="SAM" id="MobiDB-lite"/>
    </source>
</evidence>
<organism evidence="2 3">
    <name type="scientific">Amnibacterium kyonggiense</name>
    <dbReference type="NCBI Taxonomy" id="595671"/>
    <lineage>
        <taxon>Bacteria</taxon>
        <taxon>Bacillati</taxon>
        <taxon>Actinomycetota</taxon>
        <taxon>Actinomycetes</taxon>
        <taxon>Micrococcales</taxon>
        <taxon>Microbacteriaceae</taxon>
        <taxon>Amnibacterium</taxon>
    </lineage>
</organism>
<dbReference type="Proteomes" id="UP000295344">
    <property type="component" value="Unassembled WGS sequence"/>
</dbReference>
<protein>
    <submittedName>
        <fullName evidence="2">Uncharacterized protein</fullName>
    </submittedName>
</protein>
<feature type="region of interest" description="Disordered" evidence="1">
    <location>
        <begin position="47"/>
        <end position="76"/>
    </location>
</feature>
<name>A0A4R7FSY0_9MICO</name>
<proteinExistence type="predicted"/>
<evidence type="ECO:0000313" key="2">
    <source>
        <dbReference type="EMBL" id="TDS80985.1"/>
    </source>
</evidence>
<gene>
    <name evidence="2" type="ORF">CLV52_1557</name>
</gene>
<evidence type="ECO:0000313" key="3">
    <source>
        <dbReference type="Proteomes" id="UP000295344"/>
    </source>
</evidence>
<dbReference type="EMBL" id="SOAM01000001">
    <property type="protein sequence ID" value="TDS80985.1"/>
    <property type="molecule type" value="Genomic_DNA"/>
</dbReference>
<feature type="region of interest" description="Disordered" evidence="1">
    <location>
        <begin position="1"/>
        <end position="29"/>
    </location>
</feature>
<keyword evidence="3" id="KW-1185">Reference proteome</keyword>
<accession>A0A4R7FSY0</accession>